<feature type="compositionally biased region" description="Basic and acidic residues" evidence="1">
    <location>
        <begin position="122"/>
        <end position="141"/>
    </location>
</feature>
<proteinExistence type="predicted"/>
<evidence type="ECO:0000313" key="3">
    <source>
        <dbReference type="Proteomes" id="UP001165122"/>
    </source>
</evidence>
<feature type="compositionally biased region" description="Low complexity" evidence="1">
    <location>
        <begin position="1"/>
        <end position="40"/>
    </location>
</feature>
<dbReference type="EMBL" id="BRXW01000145">
    <property type="protein sequence ID" value="GMI10093.1"/>
    <property type="molecule type" value="Genomic_DNA"/>
</dbReference>
<dbReference type="OrthoDB" id="10579412at2759"/>
<keyword evidence="3" id="KW-1185">Reference proteome</keyword>
<gene>
    <name evidence="2" type="ORF">TrLO_g2345</name>
</gene>
<reference evidence="3" key="1">
    <citation type="journal article" date="2023" name="Commun. Biol.">
        <title>Genome analysis of Parmales, the sister group of diatoms, reveals the evolutionary specialization of diatoms from phago-mixotrophs to photoautotrophs.</title>
        <authorList>
            <person name="Ban H."/>
            <person name="Sato S."/>
            <person name="Yoshikawa S."/>
            <person name="Yamada K."/>
            <person name="Nakamura Y."/>
            <person name="Ichinomiya M."/>
            <person name="Sato N."/>
            <person name="Blanc-Mathieu R."/>
            <person name="Endo H."/>
            <person name="Kuwata A."/>
            <person name="Ogata H."/>
        </authorList>
    </citation>
    <scope>NUCLEOTIDE SEQUENCE [LARGE SCALE GENOMIC DNA]</scope>
    <source>
        <strain evidence="3">NIES 3700</strain>
    </source>
</reference>
<protein>
    <submittedName>
        <fullName evidence="2">Uncharacterized protein</fullName>
    </submittedName>
</protein>
<feature type="region of interest" description="Disordered" evidence="1">
    <location>
        <begin position="1"/>
        <end position="44"/>
    </location>
</feature>
<evidence type="ECO:0000313" key="2">
    <source>
        <dbReference type="EMBL" id="GMI10093.1"/>
    </source>
</evidence>
<accession>A0A9W7FDD6</accession>
<comment type="caution">
    <text evidence="2">The sequence shown here is derived from an EMBL/GenBank/DDBJ whole genome shotgun (WGS) entry which is preliminary data.</text>
</comment>
<name>A0A9W7FDD6_9STRA</name>
<feature type="compositionally biased region" description="Gly residues" evidence="1">
    <location>
        <begin position="142"/>
        <end position="151"/>
    </location>
</feature>
<evidence type="ECO:0000256" key="1">
    <source>
        <dbReference type="SAM" id="MobiDB-lite"/>
    </source>
</evidence>
<dbReference type="AlphaFoldDB" id="A0A9W7FDD6"/>
<sequence>MTSFVSSPARSVNSLNSSSRRSPSLSKSRFGSSISSNVSSLPLYTTPRLSYNNIHLEERTPTMDCVSNAPNVAVEVEREFFKMNVGEMAKEESDRRRGEIEGERRRVEEFDRRLRERLRRERGERKKKKEEGEKKRDKVRGLGEGAGGGVRRVGKKPVTTKKVNPTSKQPTLKKEEPELEDVTPVKVGQSFVTVEVPTPKEFVTPTKKAREKMLRHKK</sequence>
<feature type="region of interest" description="Disordered" evidence="1">
    <location>
        <begin position="122"/>
        <end position="181"/>
    </location>
</feature>
<organism evidence="2 3">
    <name type="scientific">Triparma laevis f. longispina</name>
    <dbReference type="NCBI Taxonomy" id="1714387"/>
    <lineage>
        <taxon>Eukaryota</taxon>
        <taxon>Sar</taxon>
        <taxon>Stramenopiles</taxon>
        <taxon>Ochrophyta</taxon>
        <taxon>Bolidophyceae</taxon>
        <taxon>Parmales</taxon>
        <taxon>Triparmaceae</taxon>
        <taxon>Triparma</taxon>
    </lineage>
</organism>
<dbReference type="Proteomes" id="UP001165122">
    <property type="component" value="Unassembled WGS sequence"/>
</dbReference>